<keyword evidence="7" id="KW-0238">DNA-binding</keyword>
<dbReference type="GO" id="GO:0010468">
    <property type="term" value="P:regulation of gene expression"/>
    <property type="evidence" value="ECO:0007669"/>
    <property type="project" value="TreeGrafter"/>
</dbReference>
<protein>
    <submittedName>
        <fullName evidence="13">Zinc finger protein Xfin</fullName>
    </submittedName>
</protein>
<dbReference type="AlphaFoldDB" id="A0A8D8BV66"/>
<reference evidence="13" key="1">
    <citation type="submission" date="2021-05" db="EMBL/GenBank/DDBJ databases">
        <authorList>
            <person name="Alioto T."/>
            <person name="Alioto T."/>
            <person name="Gomez Garrido J."/>
        </authorList>
    </citation>
    <scope>NUCLEOTIDE SEQUENCE</scope>
</reference>
<proteinExistence type="predicted"/>
<feature type="domain" description="C2H2-type" evidence="12">
    <location>
        <begin position="424"/>
        <end position="451"/>
    </location>
</feature>
<evidence type="ECO:0000256" key="6">
    <source>
        <dbReference type="ARBA" id="ARBA00023015"/>
    </source>
</evidence>
<dbReference type="SMART" id="SM00868">
    <property type="entry name" value="zf-AD"/>
    <property type="match status" value="1"/>
</dbReference>
<evidence type="ECO:0000256" key="10">
    <source>
        <dbReference type="PROSITE-ProRule" id="PRU00042"/>
    </source>
</evidence>
<dbReference type="PANTHER" id="PTHR16515">
    <property type="entry name" value="PR DOMAIN ZINC FINGER PROTEIN"/>
    <property type="match status" value="1"/>
</dbReference>
<evidence type="ECO:0000313" key="13">
    <source>
        <dbReference type="EMBL" id="CAG6478506.1"/>
    </source>
</evidence>
<evidence type="ECO:0000256" key="3">
    <source>
        <dbReference type="ARBA" id="ARBA00022737"/>
    </source>
</evidence>
<dbReference type="InterPro" id="IPR050331">
    <property type="entry name" value="Zinc_finger"/>
</dbReference>
<accession>A0A8D8BV66</accession>
<dbReference type="PROSITE" id="PS00028">
    <property type="entry name" value="ZINC_FINGER_C2H2_1"/>
    <property type="match status" value="6"/>
</dbReference>
<evidence type="ECO:0000256" key="9">
    <source>
        <dbReference type="ARBA" id="ARBA00023242"/>
    </source>
</evidence>
<dbReference type="GO" id="GO:0003677">
    <property type="term" value="F:DNA binding"/>
    <property type="evidence" value="ECO:0007669"/>
    <property type="project" value="UniProtKB-KW"/>
</dbReference>
<dbReference type="Pfam" id="PF13912">
    <property type="entry name" value="zf-C2H2_6"/>
    <property type="match status" value="2"/>
</dbReference>
<evidence type="ECO:0000256" key="11">
    <source>
        <dbReference type="SAM" id="Coils"/>
    </source>
</evidence>
<dbReference type="EMBL" id="HBUE01083254">
    <property type="protein sequence ID" value="CAG6478506.1"/>
    <property type="molecule type" value="Transcribed_RNA"/>
</dbReference>
<dbReference type="PANTHER" id="PTHR16515:SF49">
    <property type="entry name" value="GASTRULA ZINC FINGER PROTEIN XLCGF49.1-LIKE-RELATED"/>
    <property type="match status" value="1"/>
</dbReference>
<feature type="domain" description="C2H2-type" evidence="12">
    <location>
        <begin position="395"/>
        <end position="423"/>
    </location>
</feature>
<keyword evidence="3" id="KW-0677">Repeat</keyword>
<keyword evidence="2" id="KW-0479">Metal-binding</keyword>
<dbReference type="InterPro" id="IPR036236">
    <property type="entry name" value="Znf_C2H2_sf"/>
</dbReference>
<comment type="subcellular location">
    <subcellularLocation>
        <location evidence="1">Nucleus</location>
    </subcellularLocation>
</comment>
<feature type="domain" description="C2H2-type" evidence="12">
    <location>
        <begin position="221"/>
        <end position="250"/>
    </location>
</feature>
<dbReference type="GO" id="GO:0008270">
    <property type="term" value="F:zinc ion binding"/>
    <property type="evidence" value="ECO:0007669"/>
    <property type="project" value="UniProtKB-KW"/>
</dbReference>
<sequence>MSVYIKEEPSLDIDLPLVSIPMPEPDDVGNFAPHPEPVPFCALCIRECPQSSEFFEFNCDNSADFRDMLRDIVEIEFREQSFNVCRACWKIVKMICDFRKCCLKAQRWMERTDEAGLAAGDDWISEGIVQTIDHLQTLIVDQTQRIEETEPAENELVTVMSVDHIKIQPYEAEETEPKEQLLAEDFDCREEMCKQVAQADDLLVEKPSKDWRSKKCEEKKFFCELCDIGFARIGHLRLHQSRIIHKQRVKLQAKLKSASSKSKSGCNNDKTELIIPDDDLLVVQSVEKVEPNKEDKNPLKCEECDFTFQSGKHLRIHKLSLKHQLAVKIYNKETSVVIKDIKRRMEDLERSKAKRKQQSKPPLNRKHKCRKCGAKLASQQSLQAHMRFVHTDERFVCDICDGKFKKKSALKRHIFVQHVVTRDFVCPVCGNRYWEETKLMGHMTSHKGYRPYECGQCDKGYHSKNQLIAHIKKFHKQRNRADSDSDPDFVC</sequence>
<keyword evidence="4 10" id="KW-0863">Zinc-finger</keyword>
<dbReference type="Pfam" id="PF00096">
    <property type="entry name" value="zf-C2H2"/>
    <property type="match status" value="2"/>
</dbReference>
<evidence type="ECO:0000259" key="12">
    <source>
        <dbReference type="PROSITE" id="PS50157"/>
    </source>
</evidence>
<evidence type="ECO:0000256" key="1">
    <source>
        <dbReference type="ARBA" id="ARBA00004123"/>
    </source>
</evidence>
<feature type="coiled-coil region" evidence="11">
    <location>
        <begin position="331"/>
        <end position="358"/>
    </location>
</feature>
<keyword evidence="11" id="KW-0175">Coiled coil</keyword>
<name>A0A8D8BV66_CULPI</name>
<keyword evidence="5" id="KW-0862">Zinc</keyword>
<dbReference type="InterPro" id="IPR012934">
    <property type="entry name" value="Znf_AD"/>
</dbReference>
<evidence type="ECO:0000256" key="2">
    <source>
        <dbReference type="ARBA" id="ARBA00022723"/>
    </source>
</evidence>
<feature type="domain" description="C2H2-type" evidence="12">
    <location>
        <begin position="452"/>
        <end position="480"/>
    </location>
</feature>
<evidence type="ECO:0000256" key="4">
    <source>
        <dbReference type="ARBA" id="ARBA00022771"/>
    </source>
</evidence>
<dbReference type="SMART" id="SM00355">
    <property type="entry name" value="ZnF_C2H2"/>
    <property type="match status" value="6"/>
</dbReference>
<organism evidence="13">
    <name type="scientific">Culex pipiens</name>
    <name type="common">House mosquito</name>
    <dbReference type="NCBI Taxonomy" id="7175"/>
    <lineage>
        <taxon>Eukaryota</taxon>
        <taxon>Metazoa</taxon>
        <taxon>Ecdysozoa</taxon>
        <taxon>Arthropoda</taxon>
        <taxon>Hexapoda</taxon>
        <taxon>Insecta</taxon>
        <taxon>Pterygota</taxon>
        <taxon>Neoptera</taxon>
        <taxon>Endopterygota</taxon>
        <taxon>Diptera</taxon>
        <taxon>Nematocera</taxon>
        <taxon>Culicoidea</taxon>
        <taxon>Culicidae</taxon>
        <taxon>Culicinae</taxon>
        <taxon>Culicini</taxon>
        <taxon>Culex</taxon>
        <taxon>Culex</taxon>
    </lineage>
</organism>
<keyword evidence="8" id="KW-0804">Transcription</keyword>
<dbReference type="SUPFAM" id="SSF57667">
    <property type="entry name" value="beta-beta-alpha zinc fingers"/>
    <property type="match status" value="3"/>
</dbReference>
<keyword evidence="6" id="KW-0805">Transcription regulation</keyword>
<feature type="domain" description="C2H2-type" evidence="12">
    <location>
        <begin position="367"/>
        <end position="395"/>
    </location>
</feature>
<dbReference type="Gene3D" id="3.30.160.60">
    <property type="entry name" value="Classic Zinc Finger"/>
    <property type="match status" value="3"/>
</dbReference>
<evidence type="ECO:0000256" key="5">
    <source>
        <dbReference type="ARBA" id="ARBA00022833"/>
    </source>
</evidence>
<evidence type="ECO:0000256" key="7">
    <source>
        <dbReference type="ARBA" id="ARBA00023125"/>
    </source>
</evidence>
<dbReference type="GO" id="GO:0005634">
    <property type="term" value="C:nucleus"/>
    <property type="evidence" value="ECO:0007669"/>
    <property type="project" value="UniProtKB-SubCell"/>
</dbReference>
<keyword evidence="9" id="KW-0539">Nucleus</keyword>
<dbReference type="InterPro" id="IPR013087">
    <property type="entry name" value="Znf_C2H2_type"/>
</dbReference>
<evidence type="ECO:0000256" key="8">
    <source>
        <dbReference type="ARBA" id="ARBA00023163"/>
    </source>
</evidence>
<dbReference type="PROSITE" id="PS50157">
    <property type="entry name" value="ZINC_FINGER_C2H2_2"/>
    <property type="match status" value="5"/>
</dbReference>